<dbReference type="AlphaFoldDB" id="A0A7J7J0T3"/>
<keyword evidence="1" id="KW-0805">Transcription regulation</keyword>
<dbReference type="Proteomes" id="UP000593567">
    <property type="component" value="Unassembled WGS sequence"/>
</dbReference>
<dbReference type="EMBL" id="VXIV02003214">
    <property type="protein sequence ID" value="KAF6019723.1"/>
    <property type="molecule type" value="Genomic_DNA"/>
</dbReference>
<evidence type="ECO:0000256" key="4">
    <source>
        <dbReference type="SAM" id="Coils"/>
    </source>
</evidence>
<keyword evidence="2" id="KW-0238">DNA-binding</keyword>
<feature type="region of interest" description="Disordered" evidence="5">
    <location>
        <begin position="69"/>
        <end position="94"/>
    </location>
</feature>
<dbReference type="Gene3D" id="1.20.5.170">
    <property type="match status" value="1"/>
</dbReference>
<dbReference type="GO" id="GO:0006355">
    <property type="term" value="P:regulation of DNA-templated transcription"/>
    <property type="evidence" value="ECO:0007669"/>
    <property type="project" value="InterPro"/>
</dbReference>
<keyword evidence="3" id="KW-0804">Transcription</keyword>
<evidence type="ECO:0000256" key="1">
    <source>
        <dbReference type="ARBA" id="ARBA00023015"/>
    </source>
</evidence>
<evidence type="ECO:0000256" key="3">
    <source>
        <dbReference type="ARBA" id="ARBA00023163"/>
    </source>
</evidence>
<dbReference type="Pfam" id="PF03131">
    <property type="entry name" value="bZIP_Maf"/>
    <property type="match status" value="1"/>
</dbReference>
<accession>A0A7J7J0T3</accession>
<evidence type="ECO:0000256" key="5">
    <source>
        <dbReference type="SAM" id="MobiDB-lite"/>
    </source>
</evidence>
<protein>
    <recommendedName>
        <fullName evidence="6">Basic leucine zipper domain-containing protein</fullName>
    </recommendedName>
</protein>
<organism evidence="7 8">
    <name type="scientific">Bugula neritina</name>
    <name type="common">Brown bryozoan</name>
    <name type="synonym">Sertularia neritina</name>
    <dbReference type="NCBI Taxonomy" id="10212"/>
    <lineage>
        <taxon>Eukaryota</taxon>
        <taxon>Metazoa</taxon>
        <taxon>Spiralia</taxon>
        <taxon>Lophotrochozoa</taxon>
        <taxon>Bryozoa</taxon>
        <taxon>Gymnolaemata</taxon>
        <taxon>Cheilostomatida</taxon>
        <taxon>Flustrina</taxon>
        <taxon>Buguloidea</taxon>
        <taxon>Bugulidae</taxon>
        <taxon>Bugula</taxon>
    </lineage>
</organism>
<evidence type="ECO:0000256" key="2">
    <source>
        <dbReference type="ARBA" id="ARBA00023125"/>
    </source>
</evidence>
<feature type="domain" description="Basic leucine zipper" evidence="6">
    <location>
        <begin position="134"/>
        <end position="185"/>
    </location>
</feature>
<dbReference type="InterPro" id="IPR004826">
    <property type="entry name" value="bZIP_Maf"/>
</dbReference>
<comment type="caution">
    <text evidence="7">The sequence shown here is derived from an EMBL/GenBank/DDBJ whole genome shotgun (WGS) entry which is preliminary data.</text>
</comment>
<feature type="compositionally biased region" description="Low complexity" evidence="5">
    <location>
        <begin position="77"/>
        <end position="90"/>
    </location>
</feature>
<evidence type="ECO:0000313" key="7">
    <source>
        <dbReference type="EMBL" id="KAF6019723.1"/>
    </source>
</evidence>
<gene>
    <name evidence="7" type="ORF">EB796_021951</name>
</gene>
<feature type="coiled-coil region" evidence="4">
    <location>
        <begin position="162"/>
        <end position="189"/>
    </location>
</feature>
<evidence type="ECO:0000259" key="6">
    <source>
        <dbReference type="Pfam" id="PF03131"/>
    </source>
</evidence>
<keyword evidence="4" id="KW-0175">Coiled coil</keyword>
<dbReference type="GO" id="GO:0003677">
    <property type="term" value="F:DNA binding"/>
    <property type="evidence" value="ECO:0007669"/>
    <property type="project" value="UniProtKB-KW"/>
</dbReference>
<evidence type="ECO:0000313" key="8">
    <source>
        <dbReference type="Proteomes" id="UP000593567"/>
    </source>
</evidence>
<keyword evidence="8" id="KW-1185">Reference proteome</keyword>
<reference evidence="7" key="1">
    <citation type="submission" date="2020-06" db="EMBL/GenBank/DDBJ databases">
        <title>Draft genome of Bugula neritina, a colonial animal packing powerful symbionts and potential medicines.</title>
        <authorList>
            <person name="Rayko M."/>
        </authorList>
    </citation>
    <scope>NUCLEOTIDE SEQUENCE [LARGE SCALE GENOMIC DNA]</scope>
    <source>
        <strain evidence="7">Kwan_BN1</strain>
    </source>
</reference>
<name>A0A7J7J0T3_BUGNE</name>
<proteinExistence type="predicted"/>
<sequence>MFEQDLIDMCSTDYLNPEDYLMLEDVDIKSEVAQNHLTDPAACLDLNAALPAFDWEDFKLEDLPTPVADFKDDDTTPLEPAASPASSTASGSNVFTPTITRNVDTLLKRYRLDDSSLSDITLKKLKTLCRPDSDYNALKNYRRTCLNRQYARSSRSKQLDKTHSLASQLKHSEEKVERLQQDNAMKDATIRCLQLELEVMRALSKN</sequence>